<organism evidence="1">
    <name type="scientific">marine sediment metagenome</name>
    <dbReference type="NCBI Taxonomy" id="412755"/>
    <lineage>
        <taxon>unclassified sequences</taxon>
        <taxon>metagenomes</taxon>
        <taxon>ecological metagenomes</taxon>
    </lineage>
</organism>
<evidence type="ECO:0000313" key="1">
    <source>
        <dbReference type="EMBL" id="KKK76551.1"/>
    </source>
</evidence>
<reference evidence="1" key="1">
    <citation type="journal article" date="2015" name="Nature">
        <title>Complex archaea that bridge the gap between prokaryotes and eukaryotes.</title>
        <authorList>
            <person name="Spang A."/>
            <person name="Saw J.H."/>
            <person name="Jorgensen S.L."/>
            <person name="Zaremba-Niedzwiedzka K."/>
            <person name="Martijn J."/>
            <person name="Lind A.E."/>
            <person name="van Eijk R."/>
            <person name="Schleper C."/>
            <person name="Guy L."/>
            <person name="Ettema T.J."/>
        </authorList>
    </citation>
    <scope>NUCLEOTIDE SEQUENCE</scope>
</reference>
<accession>A0A0F9AWE8</accession>
<proteinExistence type="predicted"/>
<dbReference type="AlphaFoldDB" id="A0A0F9AWE8"/>
<dbReference type="EMBL" id="LAZR01055356">
    <property type="protein sequence ID" value="KKK76551.1"/>
    <property type="molecule type" value="Genomic_DNA"/>
</dbReference>
<name>A0A0F9AWE8_9ZZZZ</name>
<comment type="caution">
    <text evidence="1">The sequence shown here is derived from an EMBL/GenBank/DDBJ whole genome shotgun (WGS) entry which is preliminary data.</text>
</comment>
<sequence length="169" mass="18497">MAGERDQTKWVGIRPTDPAVNIPVTESSPLTQIKVEPLVAGTEFKTLTKKRSPAVADLQAIEAIVSEYFTDDIAGGRFDISFSACPAGKIWVIQSITSYASAAWGNTNIYLRVGAEYHAVAGPILANWFGTWNGTILLQEDDWLLSENRGAVNGNTYHVSMRGYQIALY</sequence>
<protein>
    <submittedName>
        <fullName evidence="1">Uncharacterized protein</fullName>
    </submittedName>
</protein>
<gene>
    <name evidence="1" type="ORF">LCGC14_2862520</name>
</gene>